<evidence type="ECO:0000256" key="3">
    <source>
        <dbReference type="ARBA" id="ARBA00004155"/>
    </source>
</evidence>
<dbReference type="PANTHER" id="PTHR21014:SF6">
    <property type="entry name" value="PHOSPHATIDYLINOSITOL-4,5-BISPHOSPHATE 4-PHOSPHATASE"/>
    <property type="match status" value="1"/>
</dbReference>
<evidence type="ECO:0000256" key="1">
    <source>
        <dbReference type="ARBA" id="ARBA00001261"/>
    </source>
</evidence>
<comment type="catalytic activity">
    <reaction evidence="1 11">
        <text>a 1,2-diacyl-sn-glycero-3-phospho-(1D-myo-inositol-4,5-bisphosphate) + H2O = a 1,2-diacyl-sn-glycero-3-phospho-(1D-myo-inositol-5-phosphate) + phosphate</text>
        <dbReference type="Rhea" id="RHEA:25674"/>
        <dbReference type="ChEBI" id="CHEBI:15377"/>
        <dbReference type="ChEBI" id="CHEBI:43474"/>
        <dbReference type="ChEBI" id="CHEBI:57795"/>
        <dbReference type="ChEBI" id="CHEBI:58456"/>
        <dbReference type="EC" id="3.1.3.78"/>
    </reaction>
</comment>
<dbReference type="EC" id="3.1.3.78" evidence="4 11"/>
<dbReference type="PANTHER" id="PTHR21014">
    <property type="entry name" value="PHOSPHATIDYLINOSITOL-4,5-BISPHOSPHATE 4-PHOSPHATASE"/>
    <property type="match status" value="1"/>
</dbReference>
<keyword evidence="10 11" id="KW-0458">Lysosome</keyword>
<evidence type="ECO:0000313" key="13">
    <source>
        <dbReference type="Proteomes" id="UP001159363"/>
    </source>
</evidence>
<dbReference type="Proteomes" id="UP001159363">
    <property type="component" value="Chromosome 16"/>
</dbReference>
<evidence type="ECO:0000256" key="7">
    <source>
        <dbReference type="ARBA" id="ARBA00022801"/>
    </source>
</evidence>
<evidence type="ECO:0000313" key="12">
    <source>
        <dbReference type="EMBL" id="KAJ8865985.1"/>
    </source>
</evidence>
<keyword evidence="8" id="KW-1133">Transmembrane helix</keyword>
<keyword evidence="9" id="KW-0472">Membrane</keyword>
<keyword evidence="13" id="KW-1185">Reference proteome</keyword>
<sequence>MEAVMTAFTAIERATRIAKDRVIVVGRKQSGIWERETESRKQAVVEGRKQYAEACKCEISKDKQAGQSEQFRSRGERGGLVKGRETRVLQEAGDRDKNVLLAFLTCMVIAVECLWYRGFNVTIVYSGQQATVSPIGPDELPPPYTAANQGGVPMVTCRVCQEMIDISGKRDQHVVKCGQCNEATSSLRLPSTIQDDPRTAQHHPSRSYDCLAPAKSNPFF</sequence>
<keyword evidence="5" id="KW-0812">Transmembrane</keyword>
<name>A0ABQ9G0I1_9NEOP</name>
<comment type="subcellular location">
    <subcellularLocation>
        <location evidence="2 11">Late endosome membrane</location>
        <topology evidence="2 11">Multi-pass membrane protein</topology>
    </subcellularLocation>
    <subcellularLocation>
        <location evidence="3 11">Lysosome membrane</location>
        <topology evidence="3 11">Multi-pass membrane protein</topology>
    </subcellularLocation>
</comment>
<comment type="caution">
    <text evidence="12">The sequence shown here is derived from an EMBL/GenBank/DDBJ whole genome shotgun (WGS) entry which is preliminary data.</text>
</comment>
<evidence type="ECO:0000256" key="10">
    <source>
        <dbReference type="ARBA" id="ARBA00023228"/>
    </source>
</evidence>
<evidence type="ECO:0000256" key="5">
    <source>
        <dbReference type="ARBA" id="ARBA00022692"/>
    </source>
</evidence>
<keyword evidence="6 11" id="KW-0967">Endosome</keyword>
<proteinExistence type="predicted"/>
<dbReference type="Pfam" id="PF09788">
    <property type="entry name" value="Tmemb_55A"/>
    <property type="match status" value="1"/>
</dbReference>
<accession>A0ABQ9G0I1</accession>
<organism evidence="12 13">
    <name type="scientific">Dryococelus australis</name>
    <dbReference type="NCBI Taxonomy" id="614101"/>
    <lineage>
        <taxon>Eukaryota</taxon>
        <taxon>Metazoa</taxon>
        <taxon>Ecdysozoa</taxon>
        <taxon>Arthropoda</taxon>
        <taxon>Hexapoda</taxon>
        <taxon>Insecta</taxon>
        <taxon>Pterygota</taxon>
        <taxon>Neoptera</taxon>
        <taxon>Polyneoptera</taxon>
        <taxon>Phasmatodea</taxon>
        <taxon>Verophasmatodea</taxon>
        <taxon>Anareolatae</taxon>
        <taxon>Phasmatidae</taxon>
        <taxon>Eurycanthinae</taxon>
        <taxon>Dryococelus</taxon>
    </lineage>
</organism>
<evidence type="ECO:0000256" key="9">
    <source>
        <dbReference type="ARBA" id="ARBA00023136"/>
    </source>
</evidence>
<gene>
    <name evidence="12" type="ORF">PR048_033509</name>
</gene>
<comment type="function">
    <text evidence="11">Catalyzes the hydrolysis of phosphatidylinositol-4,5-bisphosphate (PtdIns-4,5-P2) to phosphatidylinositol-4-phosphate (PtdIns-4-P).</text>
</comment>
<keyword evidence="7 11" id="KW-0378">Hydrolase</keyword>
<dbReference type="EMBL" id="JARBHB010000017">
    <property type="protein sequence ID" value="KAJ8865985.1"/>
    <property type="molecule type" value="Genomic_DNA"/>
</dbReference>
<evidence type="ECO:0000256" key="2">
    <source>
        <dbReference type="ARBA" id="ARBA00004107"/>
    </source>
</evidence>
<evidence type="ECO:0000256" key="11">
    <source>
        <dbReference type="RuleBase" id="RU365008"/>
    </source>
</evidence>
<evidence type="ECO:0000256" key="8">
    <source>
        <dbReference type="ARBA" id="ARBA00022989"/>
    </source>
</evidence>
<dbReference type="InterPro" id="IPR019178">
    <property type="entry name" value="PtdIns-P2-Ptase"/>
</dbReference>
<evidence type="ECO:0000256" key="6">
    <source>
        <dbReference type="ARBA" id="ARBA00022753"/>
    </source>
</evidence>
<evidence type="ECO:0000256" key="4">
    <source>
        <dbReference type="ARBA" id="ARBA00012936"/>
    </source>
</evidence>
<protein>
    <recommendedName>
        <fullName evidence="4 11">Phosphatidylinositol-4,5-bisphosphate 4-phosphatase</fullName>
        <ecNumber evidence="4 11">3.1.3.78</ecNumber>
    </recommendedName>
</protein>
<reference evidence="12 13" key="1">
    <citation type="submission" date="2023-02" db="EMBL/GenBank/DDBJ databases">
        <title>LHISI_Scaffold_Assembly.</title>
        <authorList>
            <person name="Stuart O.P."/>
            <person name="Cleave R."/>
            <person name="Magrath M.J.L."/>
            <person name="Mikheyev A.S."/>
        </authorList>
    </citation>
    <scope>NUCLEOTIDE SEQUENCE [LARGE SCALE GENOMIC DNA]</scope>
    <source>
        <strain evidence="12">Daus_M_001</strain>
        <tissue evidence="12">Leg muscle</tissue>
    </source>
</reference>